<keyword evidence="1" id="KW-0732">Signal</keyword>
<dbReference type="AlphaFoldDB" id="A0A3P7Q4B9"/>
<proteinExistence type="predicted"/>
<dbReference type="EMBL" id="UYRV01111404">
    <property type="protein sequence ID" value="VDN26742.1"/>
    <property type="molecule type" value="Genomic_DNA"/>
</dbReference>
<reference evidence="2 3" key="1">
    <citation type="submission" date="2018-11" db="EMBL/GenBank/DDBJ databases">
        <authorList>
            <consortium name="Pathogen Informatics"/>
        </authorList>
    </citation>
    <scope>NUCLEOTIDE SEQUENCE [LARGE SCALE GENOMIC DNA]</scope>
</reference>
<sequence>MWLRIFGQMAHIALLGLTRAIGTIKKKVEDMFQLVNVASVSEQQCWGDERKETELRRNNLQFLTSYELAFIIDGYRRRCHAYAKRSAAAKGVHYVHFAFSHG</sequence>
<keyword evidence="3" id="KW-1185">Reference proteome</keyword>
<evidence type="ECO:0000313" key="2">
    <source>
        <dbReference type="EMBL" id="VDN26742.1"/>
    </source>
</evidence>
<feature type="signal peptide" evidence="1">
    <location>
        <begin position="1"/>
        <end position="20"/>
    </location>
</feature>
<name>A0A3P7Q4B9_CYLGO</name>
<evidence type="ECO:0000313" key="3">
    <source>
        <dbReference type="Proteomes" id="UP000271889"/>
    </source>
</evidence>
<dbReference type="Proteomes" id="UP000271889">
    <property type="component" value="Unassembled WGS sequence"/>
</dbReference>
<gene>
    <name evidence="2" type="ORF">CGOC_LOCUS10473</name>
</gene>
<evidence type="ECO:0000256" key="1">
    <source>
        <dbReference type="SAM" id="SignalP"/>
    </source>
</evidence>
<feature type="chain" id="PRO_5018188341" evidence="1">
    <location>
        <begin position="21"/>
        <end position="102"/>
    </location>
</feature>
<protein>
    <submittedName>
        <fullName evidence="2">Uncharacterized protein</fullName>
    </submittedName>
</protein>
<accession>A0A3P7Q4B9</accession>
<organism evidence="2 3">
    <name type="scientific">Cylicostephanus goldi</name>
    <name type="common">Nematode worm</name>
    <dbReference type="NCBI Taxonomy" id="71465"/>
    <lineage>
        <taxon>Eukaryota</taxon>
        <taxon>Metazoa</taxon>
        <taxon>Ecdysozoa</taxon>
        <taxon>Nematoda</taxon>
        <taxon>Chromadorea</taxon>
        <taxon>Rhabditida</taxon>
        <taxon>Rhabditina</taxon>
        <taxon>Rhabditomorpha</taxon>
        <taxon>Strongyloidea</taxon>
        <taxon>Strongylidae</taxon>
        <taxon>Cylicostephanus</taxon>
    </lineage>
</organism>
<dbReference type="OrthoDB" id="10493581at2759"/>